<feature type="domain" description="Haemin-degrading HemS/ChuX" evidence="1">
    <location>
        <begin position="30"/>
        <end position="159"/>
    </location>
</feature>
<dbReference type="GO" id="GO:0006826">
    <property type="term" value="P:iron ion transport"/>
    <property type="evidence" value="ECO:0007669"/>
    <property type="project" value="InterPro"/>
</dbReference>
<organism evidence="2 3">
    <name type="scientific">Aureispira anguillae</name>
    <dbReference type="NCBI Taxonomy" id="2864201"/>
    <lineage>
        <taxon>Bacteria</taxon>
        <taxon>Pseudomonadati</taxon>
        <taxon>Bacteroidota</taxon>
        <taxon>Saprospiria</taxon>
        <taxon>Saprospirales</taxon>
        <taxon>Saprospiraceae</taxon>
        <taxon>Aureispira</taxon>
    </lineage>
</organism>
<dbReference type="CDD" id="cd16830">
    <property type="entry name" value="HemS-like_N"/>
    <property type="match status" value="1"/>
</dbReference>
<dbReference type="SUPFAM" id="SSF144064">
    <property type="entry name" value="Heme iron utilization protein-like"/>
    <property type="match status" value="1"/>
</dbReference>
<reference evidence="2" key="1">
    <citation type="submission" date="2022-09" db="EMBL/GenBank/DDBJ databases">
        <title>Aureispira anguillicida sp. nov., isolated from Leptocephalus of Japanese eel Anguilla japonica.</title>
        <authorList>
            <person name="Yuasa K."/>
            <person name="Mekata T."/>
            <person name="Ikunari K."/>
        </authorList>
    </citation>
    <scope>NUCLEOTIDE SEQUENCE</scope>
    <source>
        <strain evidence="2">EL160426</strain>
    </source>
</reference>
<dbReference type="InterPro" id="IPR053733">
    <property type="entry name" value="Heme_Transport_Util_sf"/>
</dbReference>
<proteinExistence type="predicted"/>
<protein>
    <submittedName>
        <fullName evidence="2">Hemin-degrading factor</fullName>
    </submittedName>
</protein>
<dbReference type="AlphaFoldDB" id="A0A915VJS5"/>
<dbReference type="InterPro" id="IPR007845">
    <property type="entry name" value="HemS/ChuX_dom"/>
</dbReference>
<sequence length="348" mass="39826">METITLKDRYNDYKTAHPKARIRDIAVALEVSEMELLEISTVDQLTYLGDNFKGVLQDMKELGRVIALTRNEHAVHETKGIYDNVSFMRKAPMGITHNEIIDLRYFMSDWAHVYAAIFTAGKRQLHSIQIFDKFGNAIHKIYTTPASNLEAYHALVKKYNQENRATTGVEKMPETVTPSAKTDANMDLGAFQTAWLNMKDTHDFFGLLRKHNLTRQQAFCLAPEGTTYQVKKHEIVKTLELAVANQTPIMVFLGNKSCLQIYSGHIHKTVEMNGWYNVLDPNFNLHLKLEAIDEAWVVKKYTSDGIVTSLELFDKEGNQILYCFGQRKPGIPELGEWRKIIAQLEKLN</sequence>
<dbReference type="RefSeq" id="WP_264790726.1">
    <property type="nucleotide sequence ID" value="NZ_AP026867.1"/>
</dbReference>
<accession>A0A915VJS5</accession>
<dbReference type="CDD" id="cd16831">
    <property type="entry name" value="HemS-like_C"/>
    <property type="match status" value="1"/>
</dbReference>
<feature type="domain" description="Haemin-degrading HemS/ChuX" evidence="1">
    <location>
        <begin position="213"/>
        <end position="344"/>
    </location>
</feature>
<dbReference type="Proteomes" id="UP001060919">
    <property type="component" value="Chromosome"/>
</dbReference>
<dbReference type="EMBL" id="AP026867">
    <property type="protein sequence ID" value="BDS09321.1"/>
    <property type="molecule type" value="Genomic_DNA"/>
</dbReference>
<keyword evidence="3" id="KW-1185">Reference proteome</keyword>
<gene>
    <name evidence="2" type="ORF">AsAng_0000180</name>
</gene>
<evidence type="ECO:0000313" key="3">
    <source>
        <dbReference type="Proteomes" id="UP001060919"/>
    </source>
</evidence>
<name>A0A915VJS5_9BACT</name>
<dbReference type="KEGG" id="aup:AsAng_0000180"/>
<evidence type="ECO:0000259" key="1">
    <source>
        <dbReference type="Pfam" id="PF05171"/>
    </source>
</evidence>
<dbReference type="Pfam" id="PF05171">
    <property type="entry name" value="HemS"/>
    <property type="match status" value="2"/>
</dbReference>
<evidence type="ECO:0000313" key="2">
    <source>
        <dbReference type="EMBL" id="BDS09321.1"/>
    </source>
</evidence>
<dbReference type="Gene3D" id="3.40.1570.10">
    <property type="entry name" value="HemS/ChuS/ChuX like domains"/>
    <property type="match status" value="2"/>
</dbReference>